<dbReference type="GO" id="GO:0007165">
    <property type="term" value="P:signal transduction"/>
    <property type="evidence" value="ECO:0007669"/>
    <property type="project" value="TreeGrafter"/>
</dbReference>
<keyword evidence="2" id="KW-0812">Transmembrane</keyword>
<keyword evidence="5" id="KW-0732">Signal</keyword>
<evidence type="ECO:0000313" key="8">
    <source>
        <dbReference type="Proteomes" id="UP000053676"/>
    </source>
</evidence>
<dbReference type="PANTHER" id="PTHR44755:SF12">
    <property type="entry name" value="RECEPTOR LIGAND BINDING REGION DOMAIN-CONTAINING PROTEIN"/>
    <property type="match status" value="1"/>
</dbReference>
<dbReference type="GO" id="GO:0016020">
    <property type="term" value="C:membrane"/>
    <property type="evidence" value="ECO:0007669"/>
    <property type="project" value="UniProtKB-SubCell"/>
</dbReference>
<dbReference type="OMA" id="IITMESC"/>
<name>W2SRH7_NECAM</name>
<reference evidence="8" key="1">
    <citation type="journal article" date="2014" name="Nat. Genet.">
        <title>Genome of the human hookworm Necator americanus.</title>
        <authorList>
            <person name="Tang Y.T."/>
            <person name="Gao X."/>
            <person name="Rosa B.A."/>
            <person name="Abubucker S."/>
            <person name="Hallsworth-Pepin K."/>
            <person name="Martin J."/>
            <person name="Tyagi R."/>
            <person name="Heizer E."/>
            <person name="Zhang X."/>
            <person name="Bhonagiri-Palsikar V."/>
            <person name="Minx P."/>
            <person name="Warren W.C."/>
            <person name="Wang Q."/>
            <person name="Zhan B."/>
            <person name="Hotez P.J."/>
            <person name="Sternberg P.W."/>
            <person name="Dougall A."/>
            <person name="Gaze S.T."/>
            <person name="Mulvenna J."/>
            <person name="Sotillo J."/>
            <person name="Ranganathan S."/>
            <person name="Rabelo E.M."/>
            <person name="Wilson R.K."/>
            <person name="Felgner P.L."/>
            <person name="Bethony J."/>
            <person name="Hawdon J.M."/>
            <person name="Gasser R.B."/>
            <person name="Loukas A."/>
            <person name="Mitreva M."/>
        </authorList>
    </citation>
    <scope>NUCLEOTIDE SEQUENCE [LARGE SCALE GENOMIC DNA]</scope>
</reference>
<dbReference type="EMBL" id="KI668829">
    <property type="protein sequence ID" value="ETN71277.1"/>
    <property type="molecule type" value="Genomic_DNA"/>
</dbReference>
<dbReference type="STRING" id="51031.W2SRH7"/>
<dbReference type="GO" id="GO:0038023">
    <property type="term" value="F:signaling receptor activity"/>
    <property type="evidence" value="ECO:0007669"/>
    <property type="project" value="TreeGrafter"/>
</dbReference>
<evidence type="ECO:0000259" key="6">
    <source>
        <dbReference type="Pfam" id="PF01094"/>
    </source>
</evidence>
<dbReference type="InterPro" id="IPR052612">
    <property type="entry name" value="ANP_Clearance_Receptor"/>
</dbReference>
<keyword evidence="8" id="KW-1185">Reference proteome</keyword>
<dbReference type="InterPro" id="IPR028082">
    <property type="entry name" value="Peripla_BP_I"/>
</dbReference>
<comment type="subcellular location">
    <subcellularLocation>
        <location evidence="1">Membrane</location>
    </subcellularLocation>
</comment>
<dbReference type="Gene3D" id="3.40.50.2300">
    <property type="match status" value="1"/>
</dbReference>
<dbReference type="OrthoDB" id="1890790at2759"/>
<keyword evidence="3" id="KW-1133">Transmembrane helix</keyword>
<dbReference type="SUPFAM" id="SSF53822">
    <property type="entry name" value="Periplasmic binding protein-like I"/>
    <property type="match status" value="1"/>
</dbReference>
<evidence type="ECO:0000256" key="3">
    <source>
        <dbReference type="ARBA" id="ARBA00022989"/>
    </source>
</evidence>
<evidence type="ECO:0000256" key="5">
    <source>
        <dbReference type="SAM" id="SignalP"/>
    </source>
</evidence>
<dbReference type="AlphaFoldDB" id="W2SRH7"/>
<feature type="chain" id="PRO_5004824590" description="Receptor ligand binding region domain-containing protein" evidence="5">
    <location>
        <begin position="24"/>
        <end position="187"/>
    </location>
</feature>
<sequence>MRERRKLLILIVVVLAFLSVSDGIKVRVGHIGASGFMKNGDKIIEISRKELWKDGVLDDDFDIEIINQMGCGESFEGVAVGADMYHVQKVRAFIGPYCNTELDAVAKMASFWNVPIVGYMASSNAFADKSIYKTLARVSLRTTNSLAEAVAALLIHYDRRGHEYRSAGFREGGSLRGSLSYAQDYGY</sequence>
<evidence type="ECO:0000256" key="4">
    <source>
        <dbReference type="ARBA" id="ARBA00023136"/>
    </source>
</evidence>
<keyword evidence="4" id="KW-0472">Membrane</keyword>
<evidence type="ECO:0000256" key="1">
    <source>
        <dbReference type="ARBA" id="ARBA00004370"/>
    </source>
</evidence>
<evidence type="ECO:0000313" key="7">
    <source>
        <dbReference type="EMBL" id="ETN71277.1"/>
    </source>
</evidence>
<gene>
    <name evidence="7" type="ORF">NECAME_14301</name>
</gene>
<feature type="signal peptide" evidence="5">
    <location>
        <begin position="1"/>
        <end position="23"/>
    </location>
</feature>
<organism evidence="7 8">
    <name type="scientific">Necator americanus</name>
    <name type="common">Human hookworm</name>
    <dbReference type="NCBI Taxonomy" id="51031"/>
    <lineage>
        <taxon>Eukaryota</taxon>
        <taxon>Metazoa</taxon>
        <taxon>Ecdysozoa</taxon>
        <taxon>Nematoda</taxon>
        <taxon>Chromadorea</taxon>
        <taxon>Rhabditida</taxon>
        <taxon>Rhabditina</taxon>
        <taxon>Rhabditomorpha</taxon>
        <taxon>Strongyloidea</taxon>
        <taxon>Ancylostomatidae</taxon>
        <taxon>Bunostominae</taxon>
        <taxon>Necator</taxon>
    </lineage>
</organism>
<feature type="domain" description="Receptor ligand binding region" evidence="6">
    <location>
        <begin position="51"/>
        <end position="157"/>
    </location>
</feature>
<dbReference type="InterPro" id="IPR001828">
    <property type="entry name" value="ANF_lig-bd_rcpt"/>
</dbReference>
<evidence type="ECO:0000256" key="2">
    <source>
        <dbReference type="ARBA" id="ARBA00022692"/>
    </source>
</evidence>
<dbReference type="PANTHER" id="PTHR44755">
    <property type="entry name" value="NATRIURETIC PEPTIDE RECEPTOR 3-RELATED"/>
    <property type="match status" value="1"/>
</dbReference>
<dbReference type="Proteomes" id="UP000053676">
    <property type="component" value="Unassembled WGS sequence"/>
</dbReference>
<accession>W2SRH7</accession>
<protein>
    <recommendedName>
        <fullName evidence="6">Receptor ligand binding region domain-containing protein</fullName>
    </recommendedName>
</protein>
<dbReference type="GO" id="GO:0017046">
    <property type="term" value="F:peptide hormone binding"/>
    <property type="evidence" value="ECO:0007669"/>
    <property type="project" value="TreeGrafter"/>
</dbReference>
<proteinExistence type="predicted"/>
<dbReference type="Pfam" id="PF01094">
    <property type="entry name" value="ANF_receptor"/>
    <property type="match status" value="1"/>
</dbReference>
<dbReference type="KEGG" id="nai:NECAME_14301"/>